<sequence length="105" mass="11844">MSGLTTAKPACVKAASYVQTLRAKSSICLCESDSDTQRCREAVHDYLSEAPFSDYQNSMYFDRFLQWKVLERQPITKDTFRQYRVLGKGGFGEVRDTVSDGDVDG</sequence>
<dbReference type="Proteomes" id="UP000793456">
    <property type="component" value="Chromosome XXII"/>
</dbReference>
<gene>
    <name evidence="1" type="ORF">E3U43_000810</name>
</gene>
<organism evidence="1 2">
    <name type="scientific">Larimichthys crocea</name>
    <name type="common">Large yellow croaker</name>
    <name type="synonym">Pseudosciaena crocea</name>
    <dbReference type="NCBI Taxonomy" id="215358"/>
    <lineage>
        <taxon>Eukaryota</taxon>
        <taxon>Metazoa</taxon>
        <taxon>Chordata</taxon>
        <taxon>Craniata</taxon>
        <taxon>Vertebrata</taxon>
        <taxon>Euteleostomi</taxon>
        <taxon>Actinopterygii</taxon>
        <taxon>Neopterygii</taxon>
        <taxon>Teleostei</taxon>
        <taxon>Neoteleostei</taxon>
        <taxon>Acanthomorphata</taxon>
        <taxon>Eupercaria</taxon>
        <taxon>Sciaenidae</taxon>
        <taxon>Larimichthys</taxon>
    </lineage>
</organism>
<proteinExistence type="predicted"/>
<evidence type="ECO:0000313" key="1">
    <source>
        <dbReference type="EMBL" id="TMS03921.1"/>
    </source>
</evidence>
<name>A0ACD3Q9N4_LARCR</name>
<accession>A0ACD3Q9N4</accession>
<comment type="caution">
    <text evidence="1">The sequence shown here is derived from an EMBL/GenBank/DDBJ whole genome shotgun (WGS) entry which is preliminary data.</text>
</comment>
<keyword evidence="2" id="KW-1185">Reference proteome</keyword>
<protein>
    <submittedName>
        <fullName evidence="1">Uncharacterized protein</fullName>
    </submittedName>
</protein>
<reference evidence="1" key="1">
    <citation type="submission" date="2018-11" db="EMBL/GenBank/DDBJ databases">
        <title>The sequence and de novo assembly of Larimichthys crocea genome using PacBio and Hi-C technologies.</title>
        <authorList>
            <person name="Xu P."/>
            <person name="Chen B."/>
            <person name="Zhou Z."/>
            <person name="Ke Q."/>
            <person name="Wu Y."/>
            <person name="Bai H."/>
            <person name="Pu F."/>
        </authorList>
    </citation>
    <scope>NUCLEOTIDE SEQUENCE</scope>
    <source>
        <tissue evidence="1">Muscle</tissue>
    </source>
</reference>
<dbReference type="EMBL" id="CM011695">
    <property type="protein sequence ID" value="TMS03921.1"/>
    <property type="molecule type" value="Genomic_DNA"/>
</dbReference>
<evidence type="ECO:0000313" key="2">
    <source>
        <dbReference type="Proteomes" id="UP000793456"/>
    </source>
</evidence>